<dbReference type="HAMAP" id="MF_00386">
    <property type="entry name" value="UPF0161_YidD"/>
    <property type="match status" value="1"/>
</dbReference>
<dbReference type="Proteomes" id="UP001219901">
    <property type="component" value="Chromosome"/>
</dbReference>
<gene>
    <name evidence="3" type="primary">yidD</name>
    <name evidence="2" type="ORF">GKO46_09470</name>
    <name evidence="3" type="ORF">GKO48_12070</name>
</gene>
<keyword evidence="1" id="KW-0472">Membrane</keyword>
<keyword evidence="4" id="KW-1185">Reference proteome</keyword>
<evidence type="ECO:0000256" key="1">
    <source>
        <dbReference type="HAMAP-Rule" id="MF_00386"/>
    </source>
</evidence>
<dbReference type="PANTHER" id="PTHR33383:SF1">
    <property type="entry name" value="MEMBRANE PROTEIN INSERTION EFFICIENCY FACTOR-RELATED"/>
    <property type="match status" value="1"/>
</dbReference>
<dbReference type="NCBIfam" id="TIGR00278">
    <property type="entry name" value="membrane protein insertion efficiency factor YidD"/>
    <property type="match status" value="1"/>
</dbReference>
<comment type="function">
    <text evidence="1">Could be involved in insertion of integral membrane proteins into the membrane.</text>
</comment>
<protein>
    <recommendedName>
        <fullName evidence="1">Putative membrane protein insertion efficiency factor</fullName>
    </recommendedName>
</protein>
<dbReference type="AlphaFoldDB" id="A0AAJ5ZFL8"/>
<evidence type="ECO:0000313" key="3">
    <source>
        <dbReference type="EMBL" id="WFG40314.1"/>
    </source>
</evidence>
<reference evidence="4 5" key="1">
    <citation type="submission" date="2019-11" db="EMBL/GenBank/DDBJ databases">
        <authorList>
            <person name="Cho J.-C."/>
        </authorList>
    </citation>
    <scope>NUCLEOTIDE SEQUENCE [LARGE SCALE GENOMIC DNA]</scope>
    <source>
        <strain evidence="3 4">JH1073</strain>
        <strain evidence="2 5">JH702</strain>
    </source>
</reference>
<evidence type="ECO:0000313" key="2">
    <source>
        <dbReference type="EMBL" id="MDG0867297.1"/>
    </source>
</evidence>
<dbReference type="EMBL" id="CP046147">
    <property type="protein sequence ID" value="WFG40314.1"/>
    <property type="molecule type" value="Genomic_DNA"/>
</dbReference>
<reference evidence="3" key="2">
    <citation type="journal article" date="2023" name="Nat. Commun.">
        <title>Cultivation of marine bacteria of the SAR202 clade.</title>
        <authorList>
            <person name="Lim Y."/>
            <person name="Seo J.H."/>
            <person name="Giovannoni S.J."/>
            <person name="Kang I."/>
            <person name="Cho J.C."/>
        </authorList>
    </citation>
    <scope>NUCLEOTIDE SEQUENCE</scope>
    <source>
        <strain evidence="3">JH1073</strain>
    </source>
</reference>
<accession>A0AAJ5ZFL8</accession>
<dbReference type="RefSeq" id="WP_342825528.1">
    <property type="nucleotide sequence ID" value="NZ_CP046146.1"/>
</dbReference>
<reference evidence="4" key="3">
    <citation type="submission" date="2023-06" db="EMBL/GenBank/DDBJ databases">
        <title>Pangenomics reveal diversification of enzyme families and niche specialization in globally abundant SAR202 bacteria.</title>
        <authorList>
            <person name="Saw J.H.W."/>
        </authorList>
    </citation>
    <scope>NUCLEOTIDE SEQUENCE [LARGE SCALE GENOMIC DNA]</scope>
    <source>
        <strain evidence="4">JH1073</strain>
    </source>
</reference>
<dbReference type="EMBL" id="WMBE01000003">
    <property type="protein sequence ID" value="MDG0867297.1"/>
    <property type="molecule type" value="Genomic_DNA"/>
</dbReference>
<dbReference type="Proteomes" id="UP001321249">
    <property type="component" value="Unassembled WGS sequence"/>
</dbReference>
<organism evidence="3 4">
    <name type="scientific">Candidatus Lucifugimonas marina</name>
    <dbReference type="NCBI Taxonomy" id="3038979"/>
    <lineage>
        <taxon>Bacteria</taxon>
        <taxon>Bacillati</taxon>
        <taxon>Chloroflexota</taxon>
        <taxon>Dehalococcoidia</taxon>
        <taxon>SAR202 cluster</taxon>
        <taxon>Candidatus Lucifugimonadales</taxon>
        <taxon>Candidatus Lucifugimonadaceae</taxon>
        <taxon>Candidatus Lucifugimonas</taxon>
    </lineage>
</organism>
<dbReference type="SMART" id="SM01234">
    <property type="entry name" value="Haemolytic"/>
    <property type="match status" value="1"/>
</dbReference>
<comment type="similarity">
    <text evidence="1">Belongs to the UPF0161 family.</text>
</comment>
<dbReference type="InterPro" id="IPR002696">
    <property type="entry name" value="Membr_insert_effic_factor_YidD"/>
</dbReference>
<comment type="subcellular location">
    <subcellularLocation>
        <location evidence="1">Cell membrane</location>
        <topology evidence="1">Peripheral membrane protein</topology>
        <orientation evidence="1">Cytoplasmic side</orientation>
    </subcellularLocation>
</comment>
<sequence length="75" mass="8463">MRHPLLLFIKFYKLAISPYWPGQCRYDPTCSEFAADAIKTHGSVKGAWLAAKRIGRCHPGRSRGYDPVPEKSVSK</sequence>
<proteinExistence type="inferred from homology"/>
<evidence type="ECO:0000313" key="5">
    <source>
        <dbReference type="Proteomes" id="UP001321249"/>
    </source>
</evidence>
<name>A0AAJ5ZFL8_9CHLR</name>
<dbReference type="Pfam" id="PF01809">
    <property type="entry name" value="YidD"/>
    <property type="match status" value="1"/>
</dbReference>
<keyword evidence="1" id="KW-1003">Cell membrane</keyword>
<dbReference type="GO" id="GO:0005886">
    <property type="term" value="C:plasma membrane"/>
    <property type="evidence" value="ECO:0007669"/>
    <property type="project" value="UniProtKB-SubCell"/>
</dbReference>
<evidence type="ECO:0000313" key="4">
    <source>
        <dbReference type="Proteomes" id="UP001219901"/>
    </source>
</evidence>
<dbReference type="PANTHER" id="PTHR33383">
    <property type="entry name" value="MEMBRANE PROTEIN INSERTION EFFICIENCY FACTOR-RELATED"/>
    <property type="match status" value="1"/>
</dbReference>